<dbReference type="OrthoDB" id="206512at2157"/>
<feature type="compositionally biased region" description="Basic and acidic residues" evidence="1">
    <location>
        <begin position="364"/>
        <end position="378"/>
    </location>
</feature>
<evidence type="ECO:0000259" key="3">
    <source>
        <dbReference type="Pfam" id="PF14410"/>
    </source>
</evidence>
<reference evidence="4" key="1">
    <citation type="submission" date="2011-09" db="EMBL/GenBank/DDBJ databases">
        <title>Complete sequence of Halovivax ruber XH-70.</title>
        <authorList>
            <consortium name="US DOE Joint Genome Institute"/>
            <person name="Lucas S."/>
            <person name="Han J."/>
            <person name="Lapidus A."/>
            <person name="Cheng J.-F."/>
            <person name="Goodwin L."/>
            <person name="Pitluck S."/>
            <person name="Peters L."/>
            <person name="Mikhailova N."/>
            <person name="Davenport K."/>
            <person name="Detter J.C."/>
            <person name="Han C."/>
            <person name="Tapia R."/>
            <person name="Land M."/>
            <person name="Hauser L."/>
            <person name="Kyrpides N."/>
            <person name="Ivanova N."/>
            <person name="Pagani I."/>
            <person name="Sproer C."/>
            <person name="Anderson I."/>
            <person name="Woyke T."/>
        </authorList>
    </citation>
    <scope>NUCLEOTIDE SEQUENCE</scope>
    <source>
        <strain evidence="4">XH-70</strain>
    </source>
</reference>
<evidence type="ECO:0000259" key="2">
    <source>
        <dbReference type="Pfam" id="PF13699"/>
    </source>
</evidence>
<dbReference type="Proteomes" id="UP000010846">
    <property type="component" value="Chromosome"/>
</dbReference>
<accession>L0I5A3</accession>
<dbReference type="InterPro" id="IPR026835">
    <property type="entry name" value="YqcG_C"/>
</dbReference>
<name>L0I5A3_HALRX</name>
<feature type="domain" description="eCIS core" evidence="2">
    <location>
        <begin position="129"/>
        <end position="205"/>
    </location>
</feature>
<dbReference type="InterPro" id="IPR025295">
    <property type="entry name" value="eCIS_core_dom"/>
</dbReference>
<feature type="region of interest" description="Disordered" evidence="1">
    <location>
        <begin position="1"/>
        <end position="83"/>
    </location>
</feature>
<evidence type="ECO:0000256" key="1">
    <source>
        <dbReference type="SAM" id="MobiDB-lite"/>
    </source>
</evidence>
<dbReference type="Pfam" id="PF14410">
    <property type="entry name" value="GH-E"/>
    <property type="match status" value="1"/>
</dbReference>
<feature type="compositionally biased region" description="Pro residues" evidence="1">
    <location>
        <begin position="42"/>
        <end position="53"/>
    </location>
</feature>
<gene>
    <name evidence="4" type="ordered locus">Halru_0051</name>
</gene>
<evidence type="ECO:0000313" key="4">
    <source>
        <dbReference type="EMBL" id="AGB14705.1"/>
    </source>
</evidence>
<feature type="compositionally biased region" description="Basic and acidic residues" evidence="1">
    <location>
        <begin position="10"/>
        <end position="21"/>
    </location>
</feature>
<feature type="region of interest" description="Disordered" evidence="1">
    <location>
        <begin position="364"/>
        <end position="386"/>
    </location>
</feature>
<dbReference type="Pfam" id="PF13699">
    <property type="entry name" value="eCIS_core"/>
    <property type="match status" value="1"/>
</dbReference>
<dbReference type="eggNOG" id="arCOG10869">
    <property type="taxonomic scope" value="Archaea"/>
</dbReference>
<dbReference type="STRING" id="797302.Halru_0051"/>
<dbReference type="EMBL" id="CP003050">
    <property type="protein sequence ID" value="AGB14705.1"/>
    <property type="molecule type" value="Genomic_DNA"/>
</dbReference>
<dbReference type="KEGG" id="hru:Halru_0051"/>
<feature type="domain" description="Toxin YqcG C-terminal" evidence="3">
    <location>
        <begin position="310"/>
        <end position="385"/>
    </location>
</feature>
<dbReference type="AlphaFoldDB" id="L0I5A3"/>
<keyword evidence="5" id="KW-1185">Reference proteome</keyword>
<organism evidence="4 5">
    <name type="scientific">Halovivax ruber (strain DSM 18193 / JCM 13892 / XH-70)</name>
    <dbReference type="NCBI Taxonomy" id="797302"/>
    <lineage>
        <taxon>Archaea</taxon>
        <taxon>Methanobacteriati</taxon>
        <taxon>Methanobacteriota</taxon>
        <taxon>Stenosarchaea group</taxon>
        <taxon>Halobacteria</taxon>
        <taxon>Halobacteriales</taxon>
        <taxon>Natrialbaceae</taxon>
        <taxon>Halovivax</taxon>
    </lineage>
</organism>
<dbReference type="HOGENOM" id="CLU_684448_0_0_2"/>
<sequence length="402" mass="44759">MGRKKRRRRADRERATERDRADDEAERDAASALGTPMGMPDAPIPDSPMPDAPMPDAGVPDMGLGGAAMPGAAMGQEHGRSATQSLTMRGYGPEAQQHIYRATEETGTDPHDVPDAVLDVLATGGGQSLDASIQRALEERMDADFSDVEIHTGPAAAKAADAIDARAFTCGNAIVFNDGEYDPESAEGQHLLAHELAHVKQQTGAAISMMPQADADLEIDPDPQLEREADQAAEDALSGDEPLIVNRLGADVHIQRWKDQPRDAYGRFDQKDLDQYPHKKWGRQKRPPYARGQVEEVWRRADTDAEALDTGQVPDPHEPWRILTWDGGSRKGAWEMGHKQGREYRYLVEYYLQDVISEAEFRREYQNPDHYHPQHPDTNRSGQYDGEGEYWVSKWGTLEDNQ</sequence>
<evidence type="ECO:0000313" key="5">
    <source>
        <dbReference type="Proteomes" id="UP000010846"/>
    </source>
</evidence>
<protein>
    <submittedName>
        <fullName evidence="4">Uncharacterized protein</fullName>
    </submittedName>
</protein>
<proteinExistence type="predicted"/>